<protein>
    <recommendedName>
        <fullName evidence="5">Integral membrane protein</fullName>
    </recommendedName>
</protein>
<sequence>MGRPTEVPGALGTPTTSSNGDHRTAAAAFGTLLADVSEPAWGPSTAPPDGAVDAPGDRTGPAPSPEPGPAPDHDPAPAPMPDTASATTPAPPGTPAPPDAGDTPPAAEDPTPPDDPTPLEDPAPHPAPRAPELAHTAPARKLSTGRRGPADPVKTLMHRHRELCERAVDPLEIAAGLEAHGVTDRTAARYRHRDVFSLAEELFARVPGVAGEPVGASFAPARDIETRAAWSLRALLPGAACLATFVALRFTEGVLDSGARLAIGSGGGLLALIGLALALRTGPLCADGRSSGAAGLFGCWLLGYVLYGDALLHQLLSGGPEGPWDITPAPLLGLAVAVAPAAWCAHLFSVHAHRKLNGSRALEEFAAGVRPLLFAAVAFFLCVLGALLYLAERGIGGGGSRTGAAALGVLLLLARLLTVHGFPEPAATGLAAACAIEVAAPALVLAGRLPGLDPVARPVEVLIEAAGTGAVPAVACGAAALGLLTTATVALSRASAHTAA</sequence>
<evidence type="ECO:0000313" key="3">
    <source>
        <dbReference type="EMBL" id="WLQ56512.1"/>
    </source>
</evidence>
<evidence type="ECO:0008006" key="5">
    <source>
        <dbReference type="Google" id="ProtNLM"/>
    </source>
</evidence>
<organism evidence="3 4">
    <name type="scientific">Streptomyces poriferorum</name>
    <dbReference type="NCBI Taxonomy" id="2798799"/>
    <lineage>
        <taxon>Bacteria</taxon>
        <taxon>Bacillati</taxon>
        <taxon>Actinomycetota</taxon>
        <taxon>Actinomycetes</taxon>
        <taxon>Kitasatosporales</taxon>
        <taxon>Streptomycetaceae</taxon>
        <taxon>Streptomyces</taxon>
    </lineage>
</organism>
<evidence type="ECO:0000256" key="2">
    <source>
        <dbReference type="SAM" id="Phobius"/>
    </source>
</evidence>
<feature type="compositionally biased region" description="Pro residues" evidence="1">
    <location>
        <begin position="89"/>
        <end position="98"/>
    </location>
</feature>
<feature type="transmembrane region" description="Helical" evidence="2">
    <location>
        <begin position="469"/>
        <end position="491"/>
    </location>
</feature>
<dbReference type="EMBL" id="CP120988">
    <property type="protein sequence ID" value="WLQ56512.1"/>
    <property type="molecule type" value="Genomic_DNA"/>
</dbReference>
<proteinExistence type="predicted"/>
<evidence type="ECO:0000256" key="1">
    <source>
        <dbReference type="SAM" id="MobiDB-lite"/>
    </source>
</evidence>
<feature type="region of interest" description="Disordered" evidence="1">
    <location>
        <begin position="1"/>
        <end position="153"/>
    </location>
</feature>
<feature type="compositionally biased region" description="Low complexity" evidence="1">
    <location>
        <begin position="99"/>
        <end position="109"/>
    </location>
</feature>
<feature type="transmembrane region" description="Helical" evidence="2">
    <location>
        <begin position="257"/>
        <end position="279"/>
    </location>
</feature>
<feature type="transmembrane region" description="Helical" evidence="2">
    <location>
        <begin position="371"/>
        <end position="391"/>
    </location>
</feature>
<keyword evidence="2" id="KW-0812">Transmembrane</keyword>
<evidence type="ECO:0000313" key="4">
    <source>
        <dbReference type="Proteomes" id="UP001235744"/>
    </source>
</evidence>
<dbReference type="Proteomes" id="UP001235744">
    <property type="component" value="Chromosome"/>
</dbReference>
<accession>A0ABY9IMH3</accession>
<gene>
    <name evidence="3" type="ORF">P8A19_14155</name>
</gene>
<keyword evidence="2" id="KW-0472">Membrane</keyword>
<feature type="compositionally biased region" description="Pro residues" evidence="1">
    <location>
        <begin position="113"/>
        <end position="129"/>
    </location>
</feature>
<name>A0ABY9IMH3_9ACTN</name>
<keyword evidence="2" id="KW-1133">Transmembrane helix</keyword>
<feature type="transmembrane region" description="Helical" evidence="2">
    <location>
        <begin position="232"/>
        <end position="251"/>
    </location>
</feature>
<feature type="compositionally biased region" description="Pro residues" evidence="1">
    <location>
        <begin position="62"/>
        <end position="80"/>
    </location>
</feature>
<keyword evidence="4" id="KW-1185">Reference proteome</keyword>
<feature type="transmembrane region" description="Helical" evidence="2">
    <location>
        <begin position="327"/>
        <end position="350"/>
    </location>
</feature>
<feature type="transmembrane region" description="Helical" evidence="2">
    <location>
        <begin position="403"/>
        <end position="422"/>
    </location>
</feature>
<feature type="transmembrane region" description="Helical" evidence="2">
    <location>
        <begin position="291"/>
        <end position="307"/>
    </location>
</feature>
<dbReference type="RefSeq" id="WP_306071597.1">
    <property type="nucleotide sequence ID" value="NZ_CP120988.1"/>
</dbReference>
<reference evidence="3 4" key="1">
    <citation type="submission" date="2023-03" db="EMBL/GenBank/DDBJ databases">
        <title>Isolation and description of six Streptomyces strains from soil environments, able to metabolize different microbial glucans.</title>
        <authorList>
            <person name="Widen T."/>
            <person name="Larsbrink J."/>
        </authorList>
    </citation>
    <scope>NUCLEOTIDE SEQUENCE [LARGE SCALE GENOMIC DNA]</scope>
    <source>
        <strain evidence="3 4">Alt2</strain>
    </source>
</reference>
<feature type="transmembrane region" description="Helical" evidence="2">
    <location>
        <begin position="429"/>
        <end position="449"/>
    </location>
</feature>